<gene>
    <name evidence="1" type="ORF">EYD46_03465</name>
</gene>
<name>A0A4V2JB57_9FLAO</name>
<sequence>MDTNLTKYFEFQTRRRFSPISNKSLHKINSFLDIERWMLGIGFWDLGVRFWNLDFEVLVELELMTTYYLPPNASTTKRNSP</sequence>
<dbReference type="EMBL" id="SIRS01000002">
    <property type="protein sequence ID" value="TBN17388.1"/>
    <property type="molecule type" value="Genomic_DNA"/>
</dbReference>
<dbReference type="RefSeq" id="WP_130935680.1">
    <property type="nucleotide sequence ID" value="NZ_BMEE01000001.1"/>
</dbReference>
<reference evidence="1 2" key="1">
    <citation type="journal article" date="2015" name="Int. J. Syst. Evol. Microbiol.">
        <title>Hyunsoonleella pacifica sp. nov., isolated from seawater of South Pacific Gyre.</title>
        <authorList>
            <person name="Gao X."/>
            <person name="Zhang Z."/>
            <person name="Dai X."/>
            <person name="Zhang X.H."/>
        </authorList>
    </citation>
    <scope>NUCLEOTIDE SEQUENCE [LARGE SCALE GENOMIC DNA]</scope>
    <source>
        <strain evidence="1 2">SW033</strain>
    </source>
</reference>
<evidence type="ECO:0000313" key="2">
    <source>
        <dbReference type="Proteomes" id="UP000292372"/>
    </source>
</evidence>
<accession>A0A4V2JB57</accession>
<evidence type="ECO:0000313" key="1">
    <source>
        <dbReference type="EMBL" id="TBN17388.1"/>
    </source>
</evidence>
<proteinExistence type="predicted"/>
<comment type="caution">
    <text evidence="1">The sequence shown here is derived from an EMBL/GenBank/DDBJ whole genome shotgun (WGS) entry which is preliminary data.</text>
</comment>
<organism evidence="1 2">
    <name type="scientific">Hyunsoonleella pacifica</name>
    <dbReference type="NCBI Taxonomy" id="1080224"/>
    <lineage>
        <taxon>Bacteria</taxon>
        <taxon>Pseudomonadati</taxon>
        <taxon>Bacteroidota</taxon>
        <taxon>Flavobacteriia</taxon>
        <taxon>Flavobacteriales</taxon>
        <taxon>Flavobacteriaceae</taxon>
    </lineage>
</organism>
<protein>
    <submittedName>
        <fullName evidence="1">Uncharacterized protein</fullName>
    </submittedName>
</protein>
<keyword evidence="2" id="KW-1185">Reference proteome</keyword>
<dbReference type="Proteomes" id="UP000292372">
    <property type="component" value="Unassembled WGS sequence"/>
</dbReference>
<dbReference type="AlphaFoldDB" id="A0A4V2JB57"/>